<evidence type="ECO:0000256" key="5">
    <source>
        <dbReference type="ARBA" id="ARBA00022927"/>
    </source>
</evidence>
<dbReference type="EMBL" id="LGTC01000001">
    <property type="protein sequence ID" value="KNY28382.1"/>
    <property type="molecule type" value="Genomic_DNA"/>
</dbReference>
<dbReference type="RefSeq" id="WP_036938693.1">
    <property type="nucleotide sequence ID" value="NZ_JQKC01000007.1"/>
</dbReference>
<dbReference type="SUPFAM" id="SSF160527">
    <property type="entry name" value="V-type ATPase subunit E-like"/>
    <property type="match status" value="1"/>
</dbReference>
<comment type="caution">
    <text evidence="9">The sequence shown here is derived from an EMBL/GenBank/DDBJ whole genome shotgun (WGS) entry which is preliminary data.</text>
</comment>
<dbReference type="GO" id="GO:0005829">
    <property type="term" value="C:cytosol"/>
    <property type="evidence" value="ECO:0007669"/>
    <property type="project" value="TreeGrafter"/>
</dbReference>
<protein>
    <submittedName>
        <fullName evidence="9">Flagellar assembly protein FliH/Type III secretion system HrpE</fullName>
    </submittedName>
</protein>
<dbReference type="STRING" id="398512.Bccel_3656"/>
<dbReference type="eggNOG" id="COG1317">
    <property type="taxonomic scope" value="Bacteria"/>
</dbReference>
<gene>
    <name evidence="9" type="ORF">Bccel_3656</name>
</gene>
<dbReference type="AlphaFoldDB" id="A0A0L6JSJ2"/>
<dbReference type="CDD" id="cd06503">
    <property type="entry name" value="ATP-synt_Fo_b"/>
    <property type="match status" value="1"/>
</dbReference>
<evidence type="ECO:0000256" key="4">
    <source>
        <dbReference type="ARBA" id="ARBA00022795"/>
    </source>
</evidence>
<evidence type="ECO:0000256" key="1">
    <source>
        <dbReference type="ARBA" id="ARBA00003041"/>
    </source>
</evidence>
<evidence type="ECO:0000256" key="6">
    <source>
        <dbReference type="ARBA" id="ARBA00023225"/>
    </source>
</evidence>
<reference evidence="10" key="1">
    <citation type="submission" date="2015-07" db="EMBL/GenBank/DDBJ databases">
        <title>Near-Complete Genome Sequence of the Cellulolytic Bacterium Bacteroides (Pseudobacteroides) cellulosolvens ATCC 35603.</title>
        <authorList>
            <person name="Dassa B."/>
            <person name="Utturkar S.M."/>
            <person name="Klingeman D.M."/>
            <person name="Hurt R.A."/>
            <person name="Keller M."/>
            <person name="Xu J."/>
            <person name="Reddy Y.H.K."/>
            <person name="Borovok I."/>
            <person name="Grinberg I.R."/>
            <person name="Lamed R."/>
            <person name="Zhivin O."/>
            <person name="Bayer E.A."/>
            <person name="Brown S.D."/>
        </authorList>
    </citation>
    <scope>NUCLEOTIDE SEQUENCE [LARGE SCALE GENOMIC DNA]</scope>
    <source>
        <strain evidence="10">DSM 2933</strain>
    </source>
</reference>
<name>A0A0L6JSJ2_9FIRM</name>
<evidence type="ECO:0000256" key="3">
    <source>
        <dbReference type="ARBA" id="ARBA00022448"/>
    </source>
</evidence>
<dbReference type="InterPro" id="IPR018035">
    <property type="entry name" value="Flagellar_FliH/T3SS_HrpE"/>
</dbReference>
<evidence type="ECO:0000313" key="9">
    <source>
        <dbReference type="EMBL" id="KNY28382.1"/>
    </source>
</evidence>
<dbReference type="InterPro" id="IPR051472">
    <property type="entry name" value="T3SS_Stator/FliH"/>
</dbReference>
<proteinExistence type="inferred from homology"/>
<feature type="domain" description="Flagellar assembly protein FliH/Type III secretion system HrpE" evidence="8">
    <location>
        <begin position="126"/>
        <end position="245"/>
    </location>
</feature>
<organism evidence="9 10">
    <name type="scientific">Pseudobacteroides cellulosolvens ATCC 35603 = DSM 2933</name>
    <dbReference type="NCBI Taxonomy" id="398512"/>
    <lineage>
        <taxon>Bacteria</taxon>
        <taxon>Bacillati</taxon>
        <taxon>Bacillota</taxon>
        <taxon>Clostridia</taxon>
        <taxon>Eubacteriales</taxon>
        <taxon>Oscillospiraceae</taxon>
        <taxon>Pseudobacteroides</taxon>
    </lineage>
</organism>
<keyword evidence="10" id="KW-1185">Reference proteome</keyword>
<dbReference type="GO" id="GO:0015031">
    <property type="term" value="P:protein transport"/>
    <property type="evidence" value="ECO:0007669"/>
    <property type="project" value="UniProtKB-KW"/>
</dbReference>
<keyword evidence="3" id="KW-0813">Transport</keyword>
<evidence type="ECO:0000313" key="10">
    <source>
        <dbReference type="Proteomes" id="UP000036923"/>
    </source>
</evidence>
<evidence type="ECO:0000256" key="7">
    <source>
        <dbReference type="SAM" id="Coils"/>
    </source>
</evidence>
<dbReference type="Pfam" id="PF02108">
    <property type="entry name" value="FliH"/>
    <property type="match status" value="1"/>
</dbReference>
<dbReference type="PANTHER" id="PTHR34982:SF1">
    <property type="entry name" value="FLAGELLAR ASSEMBLY PROTEIN FLIH"/>
    <property type="match status" value="1"/>
</dbReference>
<dbReference type="PANTHER" id="PTHR34982">
    <property type="entry name" value="YOP PROTEINS TRANSLOCATION PROTEIN L"/>
    <property type="match status" value="1"/>
</dbReference>
<comment type="function">
    <text evidence="1">Needed for flagellar regrowth and assembly.</text>
</comment>
<keyword evidence="5" id="KW-0653">Protein transport</keyword>
<evidence type="ECO:0000259" key="8">
    <source>
        <dbReference type="Pfam" id="PF02108"/>
    </source>
</evidence>
<dbReference type="Proteomes" id="UP000036923">
    <property type="component" value="Unassembled WGS sequence"/>
</dbReference>
<keyword evidence="9" id="KW-0966">Cell projection</keyword>
<keyword evidence="4" id="KW-1005">Bacterial flagellum biogenesis</keyword>
<feature type="coiled-coil region" evidence="7">
    <location>
        <begin position="62"/>
        <end position="131"/>
    </location>
</feature>
<evidence type="ECO:0000256" key="2">
    <source>
        <dbReference type="ARBA" id="ARBA00006602"/>
    </source>
</evidence>
<keyword evidence="9" id="KW-0969">Cilium</keyword>
<keyword evidence="6" id="KW-1006">Bacterial flagellum protein export</keyword>
<sequence>MYNKVYKNYQINLGLPFQVSQSLNFQTIKRVDDDVKEDDEKEFYIEPQEDTETREQILEAAREEAKMIIKEANYEAERIVNEIQNEALENANAILEEARQRGFEEGYNEVKKQYEDLLEEAEFIKEHARVEYKDVLESIESDAVNIVLDIARKVLGMEINTNKEVVLGLVKQALEKCSSKENVVLKVSNEDFDYVCANKDIILGMVEGIGELDIKKDSSLRAGGCIVETAYGTIDAGMQTKFKKIESAFRDVIFTKA</sequence>
<accession>A0A0L6JSJ2</accession>
<keyword evidence="9" id="KW-0282">Flagellum</keyword>
<dbReference type="OrthoDB" id="2375163at2"/>
<comment type="similarity">
    <text evidence="2">Belongs to the FliH family.</text>
</comment>
<keyword evidence="7" id="KW-0175">Coiled coil</keyword>
<dbReference type="GO" id="GO:0044781">
    <property type="term" value="P:bacterial-type flagellum organization"/>
    <property type="evidence" value="ECO:0007669"/>
    <property type="project" value="UniProtKB-KW"/>
</dbReference>